<dbReference type="InterPro" id="IPR043519">
    <property type="entry name" value="NT_sf"/>
</dbReference>
<evidence type="ECO:0000256" key="1">
    <source>
        <dbReference type="ARBA" id="ARBA00001946"/>
    </source>
</evidence>
<dbReference type="Proteomes" id="UP001604335">
    <property type="component" value="Unassembled WGS sequence"/>
</dbReference>
<protein>
    <submittedName>
        <fullName evidence="9">Nucleotidyltransferase domain-containing protein</fullName>
    </submittedName>
</protein>
<dbReference type="Pfam" id="PF18765">
    <property type="entry name" value="Polbeta"/>
    <property type="match status" value="1"/>
</dbReference>
<evidence type="ECO:0000256" key="7">
    <source>
        <dbReference type="ARBA" id="ARBA00022842"/>
    </source>
</evidence>
<evidence type="ECO:0000313" key="10">
    <source>
        <dbReference type="Proteomes" id="UP001604335"/>
    </source>
</evidence>
<dbReference type="SUPFAM" id="SSF81301">
    <property type="entry name" value="Nucleotidyltransferase"/>
    <property type="match status" value="1"/>
</dbReference>
<evidence type="ECO:0000256" key="5">
    <source>
        <dbReference type="ARBA" id="ARBA00022741"/>
    </source>
</evidence>
<comment type="cofactor">
    <cofactor evidence="1">
        <name>Mg(2+)</name>
        <dbReference type="ChEBI" id="CHEBI:18420"/>
    </cofactor>
</comment>
<evidence type="ECO:0000256" key="4">
    <source>
        <dbReference type="ARBA" id="ARBA00022723"/>
    </source>
</evidence>
<proteinExistence type="predicted"/>
<evidence type="ECO:0000259" key="8">
    <source>
        <dbReference type="Pfam" id="PF18765"/>
    </source>
</evidence>
<name>A0ABW7C6X6_9CYAN</name>
<dbReference type="InterPro" id="IPR041633">
    <property type="entry name" value="Polbeta"/>
</dbReference>
<feature type="domain" description="Polymerase beta nucleotidyltransferase" evidence="8">
    <location>
        <begin position="22"/>
        <end position="116"/>
    </location>
</feature>
<dbReference type="EMBL" id="JAZAQF010000028">
    <property type="protein sequence ID" value="MFG3816944.1"/>
    <property type="molecule type" value="Genomic_DNA"/>
</dbReference>
<evidence type="ECO:0000313" key="9">
    <source>
        <dbReference type="EMBL" id="MFG3816944.1"/>
    </source>
</evidence>
<dbReference type="InterPro" id="IPR052038">
    <property type="entry name" value="Type-VII_TA_antitoxin"/>
</dbReference>
<accession>A0ABW7C6X6</accession>
<gene>
    <name evidence="9" type="ORF">VPK24_04795</name>
</gene>
<keyword evidence="2" id="KW-0808">Transferase</keyword>
<reference evidence="10" key="1">
    <citation type="journal article" date="2024" name="Algal Res.">
        <title>Biochemical, toxicological and genomic investigation of a high-biomass producing Limnothrix strain isolated from Italian shallow drinking water reservoir.</title>
        <authorList>
            <person name="Simonazzi M."/>
            <person name="Shishido T.K."/>
            <person name="Delbaje E."/>
            <person name="Wahlsten M."/>
            <person name="Fewer D.P."/>
            <person name="Sivonen K."/>
            <person name="Pezzolesi L."/>
            <person name="Pistocchi R."/>
        </authorList>
    </citation>
    <scope>NUCLEOTIDE SEQUENCE [LARGE SCALE GENOMIC DNA]</scope>
    <source>
        <strain evidence="10">LRLZ20PSL1</strain>
    </source>
</reference>
<comment type="caution">
    <text evidence="9">The sequence shown here is derived from an EMBL/GenBank/DDBJ whole genome shotgun (WGS) entry which is preliminary data.</text>
</comment>
<keyword evidence="10" id="KW-1185">Reference proteome</keyword>
<evidence type="ECO:0000256" key="3">
    <source>
        <dbReference type="ARBA" id="ARBA00022695"/>
    </source>
</evidence>
<keyword evidence="5" id="KW-0547">Nucleotide-binding</keyword>
<dbReference type="PANTHER" id="PTHR33571:SF12">
    <property type="entry name" value="BSL3053 PROTEIN"/>
    <property type="match status" value="1"/>
</dbReference>
<keyword evidence="4" id="KW-0479">Metal-binding</keyword>
<keyword evidence="3" id="KW-0548">Nucleotidyltransferase</keyword>
<keyword evidence="6" id="KW-0067">ATP-binding</keyword>
<organism evidence="9 10">
    <name type="scientific">Limnothrix redekei LRLZ20PSL1</name>
    <dbReference type="NCBI Taxonomy" id="3112953"/>
    <lineage>
        <taxon>Bacteria</taxon>
        <taxon>Bacillati</taxon>
        <taxon>Cyanobacteriota</taxon>
        <taxon>Cyanophyceae</taxon>
        <taxon>Pseudanabaenales</taxon>
        <taxon>Pseudanabaenaceae</taxon>
        <taxon>Limnothrix</taxon>
    </lineage>
</organism>
<dbReference type="RefSeq" id="WP_393010973.1">
    <property type="nucleotide sequence ID" value="NZ_JAZAQF010000028.1"/>
</dbReference>
<dbReference type="PANTHER" id="PTHR33571">
    <property type="entry name" value="SSL8005 PROTEIN"/>
    <property type="match status" value="1"/>
</dbReference>
<evidence type="ECO:0000256" key="2">
    <source>
        <dbReference type="ARBA" id="ARBA00022679"/>
    </source>
</evidence>
<dbReference type="Gene3D" id="3.30.460.10">
    <property type="entry name" value="Beta Polymerase, domain 2"/>
    <property type="match status" value="1"/>
</dbReference>
<evidence type="ECO:0000256" key="6">
    <source>
        <dbReference type="ARBA" id="ARBA00022840"/>
    </source>
</evidence>
<sequence>MPPSGLSVTELYQRLQTSPQAIAQFCEKWAIVELALFGSVLRSDFRATGADPSDIDLLYQSAPEVHYGFKFFDLQSELEALLQRKVDLISKKGLEMSRNPLRRQEILNAAQVIYKVSRA</sequence>
<keyword evidence="7" id="KW-0460">Magnesium</keyword>
<dbReference type="CDD" id="cd05403">
    <property type="entry name" value="NT_KNTase_like"/>
    <property type="match status" value="1"/>
</dbReference>